<dbReference type="CDD" id="cd00067">
    <property type="entry name" value="GAL4"/>
    <property type="match status" value="1"/>
</dbReference>
<dbReference type="PROSITE" id="PS00463">
    <property type="entry name" value="ZN2_CY6_FUNGAL_1"/>
    <property type="match status" value="1"/>
</dbReference>
<protein>
    <recommendedName>
        <fullName evidence="7">Zn(2)-C6 fungal-type domain-containing protein</fullName>
    </recommendedName>
</protein>
<dbReference type="Proteomes" id="UP001141434">
    <property type="component" value="Unassembled WGS sequence"/>
</dbReference>
<dbReference type="PANTHER" id="PTHR47424">
    <property type="entry name" value="REGULATORY PROTEIN GAL4"/>
    <property type="match status" value="1"/>
</dbReference>
<sequence length="702" mass="78149">MAKASSSASAPEFRACVECRKRKSKCSGAPPCSYCARNRKSCIFGRAPSRTPLTRRNLDEAQRRCVGLISLLQKLNPDLDIDEALDTVTRNPEMVSGYPHAMPHGGESDQESHLSSDRFEWNEASLASPSRIPKEAPDGMASLPTTRTESGYLGNSSGSSILRTISDLLQDHSNLQSTQQEHISPANVSQTGSPSLSAHLANTAVLDQLVDAYFMCYNTSFPILHESTFREKYQNRQQIHTRSSWHPIFYIVLAIGDWVLTDGSEAEQSRYYTAARSRMSMRMLESGTLLTVQAFLLMGNYLQKRDRPNTGYNFIGIAYRMALGLGLHREPASGTTADTLFNERQRVVWWIVYCFDSGFSLTTGRPIMASDSFIETRLPRNIDDSACTMDSLLPPPTERPTIYSAIIAQARLASIGNVVYNGLISVPNKRTFNLKTSRSIEYQFKAWKLSLPAYFTGQDVPKWFRGPRAIVGWKEQNLRMMLWWASQRLCTSSSDRDEAQNICHFAAVETIQDITTFCLDFPDTLHTGLSWYATYFLFQAAVVLNTRHLRPLQPGDTGLAPVDQELWIFSISRAHDCLANLGRTNKAATRCLAVLDRIKDQSQPPQAIPSSPATGSPANPPESMPLDAVSEEADIHSAPFAVDPSLQIFFENTSWDKDIFEGLHGFPSTDEVESFDYVPSNTVAANTGQGWLMPTDPSLEPS</sequence>
<dbReference type="CDD" id="cd12148">
    <property type="entry name" value="fungal_TF_MHR"/>
    <property type="match status" value="1"/>
</dbReference>
<evidence type="ECO:0000256" key="3">
    <source>
        <dbReference type="ARBA" id="ARBA00023125"/>
    </source>
</evidence>
<feature type="compositionally biased region" description="Basic and acidic residues" evidence="6">
    <location>
        <begin position="106"/>
        <end position="121"/>
    </location>
</feature>
<keyword evidence="9" id="KW-1185">Reference proteome</keyword>
<dbReference type="AlphaFoldDB" id="A0A9W9F069"/>
<keyword evidence="5" id="KW-0539">Nucleus</keyword>
<dbReference type="SUPFAM" id="SSF57701">
    <property type="entry name" value="Zn2/Cys6 DNA-binding domain"/>
    <property type="match status" value="1"/>
</dbReference>
<dbReference type="OrthoDB" id="3364175at2759"/>
<reference evidence="8" key="1">
    <citation type="submission" date="2022-11" db="EMBL/GenBank/DDBJ databases">
        <authorList>
            <person name="Petersen C."/>
        </authorList>
    </citation>
    <scope>NUCLEOTIDE SEQUENCE</scope>
    <source>
        <strain evidence="8">IBT 34128</strain>
    </source>
</reference>
<dbReference type="InterPro" id="IPR001138">
    <property type="entry name" value="Zn2Cys6_DnaBD"/>
</dbReference>
<dbReference type="RefSeq" id="XP_056509317.1">
    <property type="nucleotide sequence ID" value="XM_056656517.1"/>
</dbReference>
<comment type="caution">
    <text evidence="8">The sequence shown here is derived from an EMBL/GenBank/DDBJ whole genome shotgun (WGS) entry which is preliminary data.</text>
</comment>
<organism evidence="8 9">
    <name type="scientific">Penicillium alfredii</name>
    <dbReference type="NCBI Taxonomy" id="1506179"/>
    <lineage>
        <taxon>Eukaryota</taxon>
        <taxon>Fungi</taxon>
        <taxon>Dikarya</taxon>
        <taxon>Ascomycota</taxon>
        <taxon>Pezizomycotina</taxon>
        <taxon>Eurotiomycetes</taxon>
        <taxon>Eurotiomycetidae</taxon>
        <taxon>Eurotiales</taxon>
        <taxon>Aspergillaceae</taxon>
        <taxon>Penicillium</taxon>
    </lineage>
</organism>
<dbReference type="InterPro" id="IPR007219">
    <property type="entry name" value="XnlR_reg_dom"/>
</dbReference>
<proteinExistence type="predicted"/>
<feature type="domain" description="Zn(2)-C6 fungal-type" evidence="7">
    <location>
        <begin position="15"/>
        <end position="44"/>
    </location>
</feature>
<dbReference type="SMART" id="SM00906">
    <property type="entry name" value="Fungal_trans"/>
    <property type="match status" value="1"/>
</dbReference>
<dbReference type="PANTHER" id="PTHR47424:SF2">
    <property type="entry name" value="TRANSCRIPTION FACTOR DOMAIN-CONTAINING PROTEIN-RELATED"/>
    <property type="match status" value="1"/>
</dbReference>
<feature type="compositionally biased region" description="Polar residues" evidence="6">
    <location>
        <begin position="143"/>
        <end position="155"/>
    </location>
</feature>
<dbReference type="Gene3D" id="4.10.240.10">
    <property type="entry name" value="Zn(2)-C6 fungal-type DNA-binding domain"/>
    <property type="match status" value="1"/>
</dbReference>
<feature type="region of interest" description="Disordered" evidence="6">
    <location>
        <begin position="175"/>
        <end position="194"/>
    </location>
</feature>
<evidence type="ECO:0000256" key="6">
    <source>
        <dbReference type="SAM" id="MobiDB-lite"/>
    </source>
</evidence>
<dbReference type="GO" id="GO:0000978">
    <property type="term" value="F:RNA polymerase II cis-regulatory region sequence-specific DNA binding"/>
    <property type="evidence" value="ECO:0007669"/>
    <property type="project" value="TreeGrafter"/>
</dbReference>
<evidence type="ECO:0000256" key="2">
    <source>
        <dbReference type="ARBA" id="ARBA00023015"/>
    </source>
</evidence>
<dbReference type="GO" id="GO:0008270">
    <property type="term" value="F:zinc ion binding"/>
    <property type="evidence" value="ECO:0007669"/>
    <property type="project" value="InterPro"/>
</dbReference>
<reference evidence="8" key="2">
    <citation type="journal article" date="2023" name="IMA Fungus">
        <title>Comparative genomic study of the Penicillium genus elucidates a diverse pangenome and 15 lateral gene transfer events.</title>
        <authorList>
            <person name="Petersen C."/>
            <person name="Sorensen T."/>
            <person name="Nielsen M.R."/>
            <person name="Sondergaard T.E."/>
            <person name="Sorensen J.L."/>
            <person name="Fitzpatrick D.A."/>
            <person name="Frisvad J.C."/>
            <person name="Nielsen K.L."/>
        </authorList>
    </citation>
    <scope>NUCLEOTIDE SEQUENCE</scope>
    <source>
        <strain evidence="8">IBT 34128</strain>
    </source>
</reference>
<dbReference type="GO" id="GO:0005634">
    <property type="term" value="C:nucleus"/>
    <property type="evidence" value="ECO:0007669"/>
    <property type="project" value="TreeGrafter"/>
</dbReference>
<evidence type="ECO:0000256" key="4">
    <source>
        <dbReference type="ARBA" id="ARBA00023163"/>
    </source>
</evidence>
<feature type="region of interest" description="Disordered" evidence="6">
    <location>
        <begin position="93"/>
        <end position="155"/>
    </location>
</feature>
<dbReference type="Pfam" id="PF00172">
    <property type="entry name" value="Zn_clus"/>
    <property type="match status" value="1"/>
</dbReference>
<evidence type="ECO:0000256" key="1">
    <source>
        <dbReference type="ARBA" id="ARBA00022723"/>
    </source>
</evidence>
<dbReference type="SMART" id="SM00066">
    <property type="entry name" value="GAL4"/>
    <property type="match status" value="1"/>
</dbReference>
<name>A0A9W9F069_9EURO</name>
<dbReference type="GO" id="GO:0000435">
    <property type="term" value="P:positive regulation of transcription from RNA polymerase II promoter by galactose"/>
    <property type="evidence" value="ECO:0007669"/>
    <property type="project" value="TreeGrafter"/>
</dbReference>
<keyword evidence="1" id="KW-0479">Metal-binding</keyword>
<accession>A0A9W9F069</accession>
<feature type="compositionally biased region" description="Low complexity" evidence="6">
    <location>
        <begin position="601"/>
        <end position="613"/>
    </location>
</feature>
<evidence type="ECO:0000313" key="8">
    <source>
        <dbReference type="EMBL" id="KAJ5091119.1"/>
    </source>
</evidence>
<dbReference type="EMBL" id="JAPMSZ010000009">
    <property type="protein sequence ID" value="KAJ5091119.1"/>
    <property type="molecule type" value="Genomic_DNA"/>
</dbReference>
<evidence type="ECO:0000256" key="5">
    <source>
        <dbReference type="ARBA" id="ARBA00023242"/>
    </source>
</evidence>
<dbReference type="PROSITE" id="PS50048">
    <property type="entry name" value="ZN2_CY6_FUNGAL_2"/>
    <property type="match status" value="1"/>
</dbReference>
<dbReference type="GO" id="GO:0000981">
    <property type="term" value="F:DNA-binding transcription factor activity, RNA polymerase II-specific"/>
    <property type="evidence" value="ECO:0007669"/>
    <property type="project" value="InterPro"/>
</dbReference>
<dbReference type="InterPro" id="IPR036864">
    <property type="entry name" value="Zn2-C6_fun-type_DNA-bd_sf"/>
</dbReference>
<feature type="region of interest" description="Disordered" evidence="6">
    <location>
        <begin position="600"/>
        <end position="626"/>
    </location>
</feature>
<dbReference type="Pfam" id="PF04082">
    <property type="entry name" value="Fungal_trans"/>
    <property type="match status" value="1"/>
</dbReference>
<dbReference type="GeneID" id="81395686"/>
<evidence type="ECO:0000259" key="7">
    <source>
        <dbReference type="PROSITE" id="PS50048"/>
    </source>
</evidence>
<gene>
    <name evidence="8" type="ORF">NUU61_005989</name>
</gene>
<keyword evidence="3" id="KW-0238">DNA-binding</keyword>
<keyword evidence="2" id="KW-0805">Transcription regulation</keyword>
<dbReference type="InterPro" id="IPR051127">
    <property type="entry name" value="Fungal_SecMet_Regulators"/>
</dbReference>
<keyword evidence="4" id="KW-0804">Transcription</keyword>
<evidence type="ECO:0000313" key="9">
    <source>
        <dbReference type="Proteomes" id="UP001141434"/>
    </source>
</evidence>
<dbReference type="GO" id="GO:0006351">
    <property type="term" value="P:DNA-templated transcription"/>
    <property type="evidence" value="ECO:0007669"/>
    <property type="project" value="InterPro"/>
</dbReference>